<dbReference type="PANTHER" id="PTHR21654:SF84">
    <property type="entry name" value="SI:DKEY-66I24.7"/>
    <property type="match status" value="1"/>
</dbReference>
<dbReference type="GO" id="GO:0003677">
    <property type="term" value="F:DNA binding"/>
    <property type="evidence" value="ECO:0007669"/>
    <property type="project" value="UniProtKB-KW"/>
</dbReference>
<dbReference type="EMBL" id="CACVKT020004512">
    <property type="protein sequence ID" value="CAC5390386.1"/>
    <property type="molecule type" value="Genomic_DNA"/>
</dbReference>
<keyword evidence="5" id="KW-0539">Nucleus</keyword>
<keyword evidence="8" id="KW-0812">Transmembrane</keyword>
<reference evidence="10 11" key="1">
    <citation type="submission" date="2020-06" db="EMBL/GenBank/DDBJ databases">
        <authorList>
            <person name="Li R."/>
            <person name="Bekaert M."/>
        </authorList>
    </citation>
    <scope>NUCLEOTIDE SEQUENCE [LARGE SCALE GENOMIC DNA]</scope>
    <source>
        <strain evidence="11">wild</strain>
    </source>
</reference>
<keyword evidence="3" id="KW-0238">DNA-binding</keyword>
<evidence type="ECO:0000256" key="3">
    <source>
        <dbReference type="ARBA" id="ARBA00023125"/>
    </source>
</evidence>
<proteinExistence type="predicted"/>
<dbReference type="CDD" id="cd12203">
    <property type="entry name" value="GT1"/>
    <property type="match status" value="1"/>
</dbReference>
<evidence type="ECO:0000256" key="8">
    <source>
        <dbReference type="SAM" id="Phobius"/>
    </source>
</evidence>
<name>A0A6J8C4J0_MYTCO</name>
<dbReference type="InterPro" id="IPR044822">
    <property type="entry name" value="Myb_DNA-bind_4"/>
</dbReference>
<evidence type="ECO:0000256" key="1">
    <source>
        <dbReference type="ARBA" id="ARBA00004123"/>
    </source>
</evidence>
<feature type="compositionally biased region" description="Low complexity" evidence="7">
    <location>
        <begin position="43"/>
        <end position="58"/>
    </location>
</feature>
<dbReference type="OrthoDB" id="6075286at2759"/>
<feature type="compositionally biased region" description="Basic and acidic residues" evidence="7">
    <location>
        <begin position="24"/>
        <end position="41"/>
    </location>
</feature>
<evidence type="ECO:0000256" key="2">
    <source>
        <dbReference type="ARBA" id="ARBA00023015"/>
    </source>
</evidence>
<comment type="subcellular location">
    <subcellularLocation>
        <location evidence="1">Nucleus</location>
    </subcellularLocation>
</comment>
<feature type="region of interest" description="Disordered" evidence="7">
    <location>
        <begin position="442"/>
        <end position="474"/>
    </location>
</feature>
<keyword evidence="4" id="KW-0804">Transcription</keyword>
<evidence type="ECO:0000313" key="11">
    <source>
        <dbReference type="Proteomes" id="UP000507470"/>
    </source>
</evidence>
<feature type="region of interest" description="Disordered" evidence="7">
    <location>
        <begin position="279"/>
        <end position="305"/>
    </location>
</feature>
<feature type="coiled-coil region" evidence="6">
    <location>
        <begin position="318"/>
        <end position="345"/>
    </location>
</feature>
<keyword evidence="6" id="KW-0175">Coiled coil</keyword>
<dbReference type="PANTHER" id="PTHR21654">
    <property type="entry name" value="FI21293P1"/>
    <property type="match status" value="1"/>
</dbReference>
<sequence length="577" mass="65624">MLCGQKDPNVKQQVLEAVFEGKSNKPDVKIPDEKISDENHNECSAASGASCSSSSSSSIGKEKKLHAPNLLVNYEDKVIMDKIVMFFLQKFHRNISPSSEADISMLSLDSNDIETFVQKEYSYSWDSEESTKYFPSEDTSPISSSMAELNVNGIQISSTTFVSQIEFLKVVYNWTQSEEVLLITLRSDIESKFVDVKSHETLWNEIQKTMEKQGVKISVAQIINKWKNMKKRYKEVIDANNKTGNNAVSWKHHDNFNELYGNKASTKLQASYDSGLQGASAPLHAKPNEGEKNIAKPSCSGINASGKSAKKRKSVELYDIIENINDNAQESLNEIKNHNEKQLQKLDRFLDLYEKSISGLLDREIVLYSVIAACILVILGLSYLVVNNRQKAKIKLDMCNAMQNIHSNRIHSLINANLSIYDENDENIIVKNSNINMEHINERSMDDETQNNTDNTTYLRPIHSEDKSSSTSVSDKSVNKSYLFFHESDRNIHSDQSQGDDDTTSYLHPYHTIDEDWKDKTHQYDVVHVQRKNSDESSVSSTQMITDRYLNPYQPLKDDWKQLSHSYEAPVTVHQCQ</sequence>
<organism evidence="10 11">
    <name type="scientific">Mytilus coruscus</name>
    <name type="common">Sea mussel</name>
    <dbReference type="NCBI Taxonomy" id="42192"/>
    <lineage>
        <taxon>Eukaryota</taxon>
        <taxon>Metazoa</taxon>
        <taxon>Spiralia</taxon>
        <taxon>Lophotrochozoa</taxon>
        <taxon>Mollusca</taxon>
        <taxon>Bivalvia</taxon>
        <taxon>Autobranchia</taxon>
        <taxon>Pteriomorphia</taxon>
        <taxon>Mytilida</taxon>
        <taxon>Mytiloidea</taxon>
        <taxon>Mytilidae</taxon>
        <taxon>Mytilinae</taxon>
        <taxon>Mytilus</taxon>
    </lineage>
</organism>
<evidence type="ECO:0000256" key="5">
    <source>
        <dbReference type="ARBA" id="ARBA00023242"/>
    </source>
</evidence>
<evidence type="ECO:0000259" key="9">
    <source>
        <dbReference type="Pfam" id="PF13837"/>
    </source>
</evidence>
<evidence type="ECO:0000256" key="6">
    <source>
        <dbReference type="SAM" id="Coils"/>
    </source>
</evidence>
<evidence type="ECO:0000313" key="10">
    <source>
        <dbReference type="EMBL" id="CAC5390386.1"/>
    </source>
</evidence>
<dbReference type="Gene3D" id="1.10.10.60">
    <property type="entry name" value="Homeodomain-like"/>
    <property type="match status" value="1"/>
</dbReference>
<feature type="transmembrane region" description="Helical" evidence="8">
    <location>
        <begin position="365"/>
        <end position="386"/>
    </location>
</feature>
<dbReference type="Proteomes" id="UP000507470">
    <property type="component" value="Unassembled WGS sequence"/>
</dbReference>
<dbReference type="GO" id="GO:0005634">
    <property type="term" value="C:nucleus"/>
    <property type="evidence" value="ECO:0007669"/>
    <property type="project" value="UniProtKB-SubCell"/>
</dbReference>
<dbReference type="AlphaFoldDB" id="A0A6J8C4J0"/>
<accession>A0A6J8C4J0</accession>
<dbReference type="Pfam" id="PF13837">
    <property type="entry name" value="Myb_DNA-bind_4"/>
    <property type="match status" value="1"/>
</dbReference>
<keyword evidence="2" id="KW-0805">Transcription regulation</keyword>
<gene>
    <name evidence="10" type="ORF">MCOR_25488</name>
</gene>
<evidence type="ECO:0000256" key="7">
    <source>
        <dbReference type="SAM" id="MobiDB-lite"/>
    </source>
</evidence>
<keyword evidence="11" id="KW-1185">Reference proteome</keyword>
<protein>
    <recommendedName>
        <fullName evidence="9">Myb/SANT-like DNA-binding domain-containing protein</fullName>
    </recommendedName>
</protein>
<dbReference type="GO" id="GO:0010468">
    <property type="term" value="P:regulation of gene expression"/>
    <property type="evidence" value="ECO:0007669"/>
    <property type="project" value="UniProtKB-ARBA"/>
</dbReference>
<keyword evidence="8" id="KW-0472">Membrane</keyword>
<feature type="domain" description="Myb/SANT-like DNA-binding" evidence="9">
    <location>
        <begin position="173"/>
        <end position="259"/>
    </location>
</feature>
<keyword evidence="8" id="KW-1133">Transmembrane helix</keyword>
<evidence type="ECO:0000256" key="4">
    <source>
        <dbReference type="ARBA" id="ARBA00023163"/>
    </source>
</evidence>
<feature type="region of interest" description="Disordered" evidence="7">
    <location>
        <begin position="24"/>
        <end position="60"/>
    </location>
</feature>